<dbReference type="AlphaFoldDB" id="A0A2S6H7G0"/>
<dbReference type="PANTHER" id="PTHR47623:SF1">
    <property type="entry name" value="OS09G0287300 PROTEIN"/>
    <property type="match status" value="1"/>
</dbReference>
<accession>A0A2S6H7G0</accession>
<reference evidence="2 3" key="1">
    <citation type="submission" date="2018-02" db="EMBL/GenBank/DDBJ databases">
        <title>Subsurface microbial communities from deep shales in Ohio and West Virginia, USA.</title>
        <authorList>
            <person name="Wrighton K."/>
        </authorList>
    </citation>
    <scope>NUCLEOTIDE SEQUENCE [LARGE SCALE GENOMIC DNA]</scope>
    <source>
        <strain evidence="2 3">OWC-G53F</strain>
    </source>
</reference>
<dbReference type="Pfam" id="PF00300">
    <property type="entry name" value="His_Phos_1"/>
    <property type="match status" value="1"/>
</dbReference>
<organism evidence="2 3">
    <name type="scientific">Methylobacter tundripaludum</name>
    <dbReference type="NCBI Taxonomy" id="173365"/>
    <lineage>
        <taxon>Bacteria</taxon>
        <taxon>Pseudomonadati</taxon>
        <taxon>Pseudomonadota</taxon>
        <taxon>Gammaproteobacteria</taxon>
        <taxon>Methylococcales</taxon>
        <taxon>Methylococcaceae</taxon>
        <taxon>Methylobacter</taxon>
    </lineage>
</organism>
<dbReference type="RefSeq" id="WP_104422602.1">
    <property type="nucleotide sequence ID" value="NZ_PTIY01000002.1"/>
</dbReference>
<comment type="caution">
    <text evidence="2">The sequence shown here is derived from an EMBL/GenBank/DDBJ whole genome shotgun (WGS) entry which is preliminary data.</text>
</comment>
<protein>
    <submittedName>
        <fullName evidence="2">Phosphohistidine phosphatase</fullName>
    </submittedName>
</protein>
<gene>
    <name evidence="2" type="ORF">B0F88_102338</name>
</gene>
<dbReference type="PANTHER" id="PTHR47623">
    <property type="entry name" value="OS09G0287300 PROTEIN"/>
    <property type="match status" value="1"/>
</dbReference>
<dbReference type="SMART" id="SM00855">
    <property type="entry name" value="PGAM"/>
    <property type="match status" value="1"/>
</dbReference>
<dbReference type="SUPFAM" id="SSF53254">
    <property type="entry name" value="Phosphoglycerate mutase-like"/>
    <property type="match status" value="1"/>
</dbReference>
<dbReference type="CDD" id="cd07067">
    <property type="entry name" value="HP_PGM_like"/>
    <property type="match status" value="1"/>
</dbReference>
<dbReference type="Gene3D" id="3.40.50.1240">
    <property type="entry name" value="Phosphoglycerate mutase-like"/>
    <property type="match status" value="1"/>
</dbReference>
<dbReference type="InterPro" id="IPR029033">
    <property type="entry name" value="His_PPase_superfam"/>
</dbReference>
<dbReference type="InterPro" id="IPR013078">
    <property type="entry name" value="His_Pase_superF_clade-1"/>
</dbReference>
<dbReference type="EMBL" id="PTIY01000002">
    <property type="protein sequence ID" value="PPK73353.1"/>
    <property type="molecule type" value="Genomic_DNA"/>
</dbReference>
<dbReference type="OrthoDB" id="9810154at2"/>
<evidence type="ECO:0000313" key="3">
    <source>
        <dbReference type="Proteomes" id="UP000238071"/>
    </source>
</evidence>
<proteinExistence type="predicted"/>
<name>A0A2S6H7G0_9GAMM</name>
<feature type="binding site" evidence="1">
    <location>
        <position position="58"/>
    </location>
    <ligand>
        <name>substrate</name>
    </ligand>
</feature>
<evidence type="ECO:0000256" key="1">
    <source>
        <dbReference type="PIRSR" id="PIRSR613078-2"/>
    </source>
</evidence>
<keyword evidence="3" id="KW-1185">Reference proteome</keyword>
<sequence>MTHELLLLRHAKSDWPVDMDDFSRPLKKRGRRAAKRVGRWLREQHLIPDIILSSPATRALTTAQRVCRQLDIDESSIICDLRIYEADAKTLLTVLKTSCHERRVLLVGHNPGLEDLLLKLIPSSVPLSANGKHLPTAALAQLAFEGGWTDLTEGCAKLVALVRPDSLPE</sequence>
<dbReference type="Proteomes" id="UP000238071">
    <property type="component" value="Unassembled WGS sequence"/>
</dbReference>
<evidence type="ECO:0000313" key="2">
    <source>
        <dbReference type="EMBL" id="PPK73353.1"/>
    </source>
</evidence>